<organism evidence="6 7">
    <name type="scientific">Sinosporangium siamense</name>
    <dbReference type="NCBI Taxonomy" id="1367973"/>
    <lineage>
        <taxon>Bacteria</taxon>
        <taxon>Bacillati</taxon>
        <taxon>Actinomycetota</taxon>
        <taxon>Actinomycetes</taxon>
        <taxon>Streptosporangiales</taxon>
        <taxon>Streptosporangiaceae</taxon>
        <taxon>Sinosporangium</taxon>
    </lineage>
</organism>
<sequence length="327" mass="37227">MHLSMLRGREPVLYDPCMVARRDVAVWRPQVAGVTEVFHAYFTDHVYPMHSHETWTLLLIEDGVVRYNLDRHEHSALNDRVTLLPPHVAHNGTPVTSRGFRKRVIYLDSALLGEQHIGTAVDRPDIQDPLLRLRIRELHNVLTVRGEELESESRLTLVCDRLHHHLGHHTSGLTRRDQSRLAHRLRALLHARLPGALSLQQAAATLHAHPAHLIRAFTREFDIAPHQYVTACRIDRARRLLLEGHPPSEVATLTGFYDQPHLTRNFTRILGVAPGRYAQSIHGGRSVVREAAAHLPLASMERERKSPGDLSLKRAPDARSRRTPHMR</sequence>
<name>A0A919RJQ8_9ACTN</name>
<accession>A0A919RJQ8</accession>
<dbReference type="Gene3D" id="1.10.10.60">
    <property type="entry name" value="Homeodomain-like"/>
    <property type="match status" value="1"/>
</dbReference>
<proteinExistence type="predicted"/>
<dbReference type="AlphaFoldDB" id="A0A919RJQ8"/>
<feature type="region of interest" description="Disordered" evidence="4">
    <location>
        <begin position="298"/>
        <end position="327"/>
    </location>
</feature>
<dbReference type="SUPFAM" id="SSF46689">
    <property type="entry name" value="Homeodomain-like"/>
    <property type="match status" value="2"/>
</dbReference>
<dbReference type="GO" id="GO:0003700">
    <property type="term" value="F:DNA-binding transcription factor activity"/>
    <property type="evidence" value="ECO:0007669"/>
    <property type="project" value="InterPro"/>
</dbReference>
<feature type="domain" description="HTH araC/xylS-type" evidence="5">
    <location>
        <begin position="183"/>
        <end position="280"/>
    </location>
</feature>
<protein>
    <submittedName>
        <fullName evidence="6">AraC family transcriptional regulator</fullName>
    </submittedName>
</protein>
<dbReference type="Pfam" id="PF12833">
    <property type="entry name" value="HTH_18"/>
    <property type="match status" value="1"/>
</dbReference>
<dbReference type="PROSITE" id="PS01124">
    <property type="entry name" value="HTH_ARAC_FAMILY_2"/>
    <property type="match status" value="1"/>
</dbReference>
<gene>
    <name evidence="6" type="ORF">Ssi02_53230</name>
</gene>
<evidence type="ECO:0000256" key="4">
    <source>
        <dbReference type="SAM" id="MobiDB-lite"/>
    </source>
</evidence>
<dbReference type="Pfam" id="PF02311">
    <property type="entry name" value="AraC_binding"/>
    <property type="match status" value="1"/>
</dbReference>
<evidence type="ECO:0000259" key="5">
    <source>
        <dbReference type="PROSITE" id="PS01124"/>
    </source>
</evidence>
<dbReference type="InterPro" id="IPR050204">
    <property type="entry name" value="AraC_XylS_family_regulators"/>
</dbReference>
<reference evidence="6" key="1">
    <citation type="submission" date="2021-01" db="EMBL/GenBank/DDBJ databases">
        <title>Whole genome shotgun sequence of Sinosporangium siamense NBRC 109515.</title>
        <authorList>
            <person name="Komaki H."/>
            <person name="Tamura T."/>
        </authorList>
    </citation>
    <scope>NUCLEOTIDE SEQUENCE</scope>
    <source>
        <strain evidence="6">NBRC 109515</strain>
    </source>
</reference>
<dbReference type="Proteomes" id="UP000606172">
    <property type="component" value="Unassembled WGS sequence"/>
</dbReference>
<dbReference type="InterPro" id="IPR003313">
    <property type="entry name" value="AraC-bd"/>
</dbReference>
<dbReference type="PANTHER" id="PTHR46796:SF2">
    <property type="entry name" value="TRANSCRIPTIONAL REGULATORY PROTEIN"/>
    <property type="match status" value="1"/>
</dbReference>
<evidence type="ECO:0000313" key="7">
    <source>
        <dbReference type="Proteomes" id="UP000606172"/>
    </source>
</evidence>
<dbReference type="EMBL" id="BOOW01000032">
    <property type="protein sequence ID" value="GII95092.1"/>
    <property type="molecule type" value="Genomic_DNA"/>
</dbReference>
<feature type="compositionally biased region" description="Basic and acidic residues" evidence="4">
    <location>
        <begin position="300"/>
        <end position="320"/>
    </location>
</feature>
<evidence type="ECO:0000313" key="6">
    <source>
        <dbReference type="EMBL" id="GII95092.1"/>
    </source>
</evidence>
<keyword evidence="3" id="KW-0804">Transcription</keyword>
<dbReference type="InterPro" id="IPR037923">
    <property type="entry name" value="HTH-like"/>
</dbReference>
<comment type="caution">
    <text evidence="6">The sequence shown here is derived from an EMBL/GenBank/DDBJ whole genome shotgun (WGS) entry which is preliminary data.</text>
</comment>
<dbReference type="GO" id="GO:0043565">
    <property type="term" value="F:sequence-specific DNA binding"/>
    <property type="evidence" value="ECO:0007669"/>
    <property type="project" value="InterPro"/>
</dbReference>
<evidence type="ECO:0000256" key="1">
    <source>
        <dbReference type="ARBA" id="ARBA00023015"/>
    </source>
</evidence>
<keyword evidence="2" id="KW-0238">DNA-binding</keyword>
<dbReference type="SUPFAM" id="SSF51215">
    <property type="entry name" value="Regulatory protein AraC"/>
    <property type="match status" value="1"/>
</dbReference>
<dbReference type="PANTHER" id="PTHR46796">
    <property type="entry name" value="HTH-TYPE TRANSCRIPTIONAL ACTIVATOR RHAS-RELATED"/>
    <property type="match status" value="1"/>
</dbReference>
<dbReference type="SMART" id="SM00342">
    <property type="entry name" value="HTH_ARAC"/>
    <property type="match status" value="1"/>
</dbReference>
<keyword evidence="7" id="KW-1185">Reference proteome</keyword>
<dbReference type="InterPro" id="IPR018060">
    <property type="entry name" value="HTH_AraC"/>
</dbReference>
<evidence type="ECO:0000256" key="3">
    <source>
        <dbReference type="ARBA" id="ARBA00023163"/>
    </source>
</evidence>
<dbReference type="InterPro" id="IPR009057">
    <property type="entry name" value="Homeodomain-like_sf"/>
</dbReference>
<keyword evidence="1" id="KW-0805">Transcription regulation</keyword>
<evidence type="ECO:0000256" key="2">
    <source>
        <dbReference type="ARBA" id="ARBA00023125"/>
    </source>
</evidence>